<evidence type="ECO:0000256" key="1">
    <source>
        <dbReference type="SAM" id="MobiDB-lite"/>
    </source>
</evidence>
<dbReference type="AlphaFoldDB" id="A0AAJ7L620"/>
<feature type="domain" description="Tudor" evidence="2">
    <location>
        <begin position="44"/>
        <end position="128"/>
    </location>
</feature>
<dbReference type="InterPro" id="IPR002999">
    <property type="entry name" value="Tudor"/>
</dbReference>
<dbReference type="SUPFAM" id="SSF63748">
    <property type="entry name" value="Tudor/PWWP/MBT"/>
    <property type="match status" value="1"/>
</dbReference>
<dbReference type="Gene3D" id="2.30.30.140">
    <property type="match status" value="1"/>
</dbReference>
<protein>
    <submittedName>
        <fullName evidence="4">Uncharacterized protein LOC100898093</fullName>
    </submittedName>
</protein>
<sequence length="422" mass="47059">MRIDAYEIGTPPVVLNSTESVLVLNQGRDFLEGYLARKPKDTYESLEADLRKNRHYLKRTNNIRRDLLVVVQWDRTFTRGIVLNATGSFVDVFLLDYGIRECYSRRNLFVLPEKFRQVPAYGIRIELETPTETNLRDDFVTITCLERLTATSAKGSLSEDRAGELEPCAPTSEPTSNGQPHLEGIPSRGPADPGVIVFPGDVRLRTGSSCEDEERARERLSRIELGGTHPPPTSRPTSEKEPQPILGRPPNDLLLEMIGTRCFLTELLVMHVVSRTEMVCSHYPSLRRVRRALDEMNVLPSAIPHDDVKPQMLVLALSKGALHRGIIGTAPAESANRHRVEFIDLPGHTEAPLVYYAPTAVAQSAPRALMKVRLRKAVAKIESGDLVTLLCERVTNNTAHGYLVRRKNDHGSPCPGIPISKL</sequence>
<evidence type="ECO:0000313" key="4">
    <source>
        <dbReference type="RefSeq" id="XP_018496910.1"/>
    </source>
</evidence>
<reference evidence="4" key="1">
    <citation type="submission" date="2025-08" db="UniProtKB">
        <authorList>
            <consortium name="RefSeq"/>
        </authorList>
    </citation>
    <scope>IDENTIFICATION</scope>
</reference>
<evidence type="ECO:0000259" key="2">
    <source>
        <dbReference type="Pfam" id="PF00567"/>
    </source>
</evidence>
<name>A0AAJ7L620_9ACAR</name>
<feature type="region of interest" description="Disordered" evidence="1">
    <location>
        <begin position="207"/>
        <end position="248"/>
    </location>
</feature>
<organism evidence="3 4">
    <name type="scientific">Galendromus occidentalis</name>
    <name type="common">western predatory mite</name>
    <dbReference type="NCBI Taxonomy" id="34638"/>
    <lineage>
        <taxon>Eukaryota</taxon>
        <taxon>Metazoa</taxon>
        <taxon>Ecdysozoa</taxon>
        <taxon>Arthropoda</taxon>
        <taxon>Chelicerata</taxon>
        <taxon>Arachnida</taxon>
        <taxon>Acari</taxon>
        <taxon>Parasitiformes</taxon>
        <taxon>Mesostigmata</taxon>
        <taxon>Gamasina</taxon>
        <taxon>Phytoseioidea</taxon>
        <taxon>Phytoseiidae</taxon>
        <taxon>Typhlodrominae</taxon>
        <taxon>Galendromus</taxon>
    </lineage>
</organism>
<dbReference type="Pfam" id="PF00567">
    <property type="entry name" value="TUDOR"/>
    <property type="match status" value="1"/>
</dbReference>
<feature type="region of interest" description="Disordered" evidence="1">
    <location>
        <begin position="155"/>
        <end position="191"/>
    </location>
</feature>
<gene>
    <name evidence="4" type="primary">LOC100898093</name>
</gene>
<keyword evidence="3" id="KW-1185">Reference proteome</keyword>
<dbReference type="RefSeq" id="XP_018496910.1">
    <property type="nucleotide sequence ID" value="XM_018641394.1"/>
</dbReference>
<proteinExistence type="predicted"/>
<evidence type="ECO:0000313" key="3">
    <source>
        <dbReference type="Proteomes" id="UP000694867"/>
    </source>
</evidence>
<dbReference type="Proteomes" id="UP000694867">
    <property type="component" value="Unplaced"/>
</dbReference>
<dbReference type="KEGG" id="goe:100898093"/>
<accession>A0AAJ7L620</accession>
<dbReference type="GeneID" id="100898093"/>